<evidence type="ECO:0000256" key="2">
    <source>
        <dbReference type="ARBA" id="ARBA00023015"/>
    </source>
</evidence>
<dbReference type="Gene3D" id="3.30.390.60">
    <property type="entry name" value="Heat-inducible transcription repressor hrca homolog, domain 3"/>
    <property type="match status" value="1"/>
</dbReference>
<dbReference type="Gene3D" id="3.30.450.40">
    <property type="match status" value="1"/>
</dbReference>
<dbReference type="EMBL" id="CP007139">
    <property type="protein sequence ID" value="AIE87373.1"/>
    <property type="molecule type" value="Genomic_DNA"/>
</dbReference>
<dbReference type="SUPFAM" id="SSF46785">
    <property type="entry name" value="Winged helix' DNA-binding domain"/>
    <property type="match status" value="1"/>
</dbReference>
<dbReference type="STRING" id="661478.OP10G_4005"/>
<dbReference type="PANTHER" id="PTHR34824:SF1">
    <property type="entry name" value="HEAT-INDUCIBLE TRANSCRIPTION REPRESSOR HRCA"/>
    <property type="match status" value="1"/>
</dbReference>
<dbReference type="Pfam" id="PF01628">
    <property type="entry name" value="HrcA"/>
    <property type="match status" value="1"/>
</dbReference>
<dbReference type="HOGENOM" id="CLU_050019_1_0_0"/>
<evidence type="ECO:0000256" key="5">
    <source>
        <dbReference type="HAMAP-Rule" id="MF_00081"/>
    </source>
</evidence>
<evidence type="ECO:0000256" key="1">
    <source>
        <dbReference type="ARBA" id="ARBA00022491"/>
    </source>
</evidence>
<dbReference type="Proteomes" id="UP000027982">
    <property type="component" value="Chromosome"/>
</dbReference>
<gene>
    <name evidence="5" type="primary">hrcA</name>
    <name evidence="7" type="ORF">OP10G_4005</name>
</gene>
<dbReference type="PANTHER" id="PTHR34824">
    <property type="entry name" value="HEAT-INDUCIBLE TRANSCRIPTION REPRESSOR HRCA"/>
    <property type="match status" value="1"/>
</dbReference>
<keyword evidence="8" id="KW-1185">Reference proteome</keyword>
<dbReference type="InterPro" id="IPR036388">
    <property type="entry name" value="WH-like_DNA-bd_sf"/>
</dbReference>
<protein>
    <recommendedName>
        <fullName evidence="5">Heat-inducible transcription repressor HrcA</fullName>
    </recommendedName>
</protein>
<dbReference type="OrthoDB" id="9783139at2"/>
<dbReference type="HAMAP" id="MF_00081">
    <property type="entry name" value="HrcA"/>
    <property type="match status" value="1"/>
</dbReference>
<dbReference type="GO" id="GO:0045892">
    <property type="term" value="P:negative regulation of DNA-templated transcription"/>
    <property type="evidence" value="ECO:0007669"/>
    <property type="project" value="UniProtKB-UniRule"/>
</dbReference>
<sequence>MPELDSRKQTVLQAIVLEYITTAEPVASEMLVQKYDLGVKSATIRNEMAEMSELGFLEQPHTSAGRIPSDLGYRYYVDRLIVQRHPGEAEKQRLRDATDDGEALHTLLRDTMRALSRVTHLLGVATTVRDTSVTVRTAVFSALGPSQALLVLVLSNGHVENRMIECPPGLTLEDIGKTNEALTLSIGGKDLRNLSKIKTSGTLGNPAVDKLMGVLTTTIRSIARELTRGKMITEGEEFLFAQPEFQRDAGMLADLLHQMSESAILYEAVTPGEAVRPVIIGRENRNERMRQLSVVRHSFFVGENEAGVVALVGPTRMRYDASIPLVSYTAKALSDSLTRFFG</sequence>
<dbReference type="Gene3D" id="1.10.10.10">
    <property type="entry name" value="Winged helix-like DNA-binding domain superfamily/Winged helix DNA-binding domain"/>
    <property type="match status" value="1"/>
</dbReference>
<dbReference type="InterPro" id="IPR023120">
    <property type="entry name" value="WHTH_transcript_rep_HrcA_IDD"/>
</dbReference>
<evidence type="ECO:0000256" key="3">
    <source>
        <dbReference type="ARBA" id="ARBA00023016"/>
    </source>
</evidence>
<dbReference type="KEGG" id="fgi:OP10G_4005"/>
<evidence type="ECO:0000313" key="7">
    <source>
        <dbReference type="EMBL" id="AIE87373.1"/>
    </source>
</evidence>
<dbReference type="AlphaFoldDB" id="A0A068NV02"/>
<evidence type="ECO:0000313" key="8">
    <source>
        <dbReference type="Proteomes" id="UP000027982"/>
    </source>
</evidence>
<evidence type="ECO:0000259" key="6">
    <source>
        <dbReference type="Pfam" id="PF01628"/>
    </source>
</evidence>
<dbReference type="InterPro" id="IPR021153">
    <property type="entry name" value="HrcA_C"/>
</dbReference>
<accession>A0A068NV02</accession>
<evidence type="ECO:0000256" key="4">
    <source>
        <dbReference type="ARBA" id="ARBA00023163"/>
    </source>
</evidence>
<reference evidence="7 8" key="1">
    <citation type="journal article" date="2014" name="PLoS ONE">
        <title>The first complete genome sequence of the class fimbriimonadia in the phylum armatimonadetes.</title>
        <authorList>
            <person name="Hu Z.Y."/>
            <person name="Wang Y.Z."/>
            <person name="Im W.T."/>
            <person name="Wang S.Y."/>
            <person name="Zhao G.P."/>
            <person name="Zheng H.J."/>
            <person name="Quan Z.X."/>
        </authorList>
    </citation>
    <scope>NUCLEOTIDE SEQUENCE [LARGE SCALE GENOMIC DNA]</scope>
    <source>
        <strain evidence="7">Gsoil 348</strain>
    </source>
</reference>
<comment type="similarity">
    <text evidence="5">Belongs to the HrcA family.</text>
</comment>
<dbReference type="eggNOG" id="COG1420">
    <property type="taxonomic scope" value="Bacteria"/>
</dbReference>
<keyword evidence="2 5" id="KW-0805">Transcription regulation</keyword>
<keyword evidence="3 5" id="KW-0346">Stress response</keyword>
<dbReference type="InterPro" id="IPR002571">
    <property type="entry name" value="HrcA"/>
</dbReference>
<dbReference type="RefSeq" id="WP_025228725.1">
    <property type="nucleotide sequence ID" value="NZ_CP007139.1"/>
</dbReference>
<dbReference type="InterPro" id="IPR029016">
    <property type="entry name" value="GAF-like_dom_sf"/>
</dbReference>
<proteinExistence type="inferred from homology"/>
<dbReference type="NCBIfam" id="TIGR00331">
    <property type="entry name" value="hrcA"/>
    <property type="match status" value="1"/>
</dbReference>
<comment type="function">
    <text evidence="5">Negative regulator of class I heat shock genes (grpE-dnaK-dnaJ and groELS operons). Prevents heat-shock induction of these operons.</text>
</comment>
<feature type="domain" description="Heat-inducible transcription repressor HrcA C-terminal" evidence="6">
    <location>
        <begin position="106"/>
        <end position="323"/>
    </location>
</feature>
<keyword evidence="4 5" id="KW-0804">Transcription</keyword>
<organism evidence="7 8">
    <name type="scientific">Fimbriimonas ginsengisoli Gsoil 348</name>
    <dbReference type="NCBI Taxonomy" id="661478"/>
    <lineage>
        <taxon>Bacteria</taxon>
        <taxon>Bacillati</taxon>
        <taxon>Armatimonadota</taxon>
        <taxon>Fimbriimonadia</taxon>
        <taxon>Fimbriimonadales</taxon>
        <taxon>Fimbriimonadaceae</taxon>
        <taxon>Fimbriimonas</taxon>
    </lineage>
</organism>
<dbReference type="GO" id="GO:0003677">
    <property type="term" value="F:DNA binding"/>
    <property type="evidence" value="ECO:0007669"/>
    <property type="project" value="InterPro"/>
</dbReference>
<keyword evidence="1 5" id="KW-0678">Repressor</keyword>
<dbReference type="PIRSF" id="PIRSF005485">
    <property type="entry name" value="HrcA"/>
    <property type="match status" value="1"/>
</dbReference>
<dbReference type="SUPFAM" id="SSF55781">
    <property type="entry name" value="GAF domain-like"/>
    <property type="match status" value="1"/>
</dbReference>
<dbReference type="InterPro" id="IPR036390">
    <property type="entry name" value="WH_DNA-bd_sf"/>
</dbReference>
<name>A0A068NV02_FIMGI</name>